<dbReference type="AlphaFoldDB" id="A0A098LYR6"/>
<dbReference type="Pfam" id="PF12926">
    <property type="entry name" value="MOZART2"/>
    <property type="match status" value="1"/>
</dbReference>
<accession>A0A098LYR6</accession>
<proteinExistence type="inferred from homology"/>
<feature type="compositionally biased region" description="Polar residues" evidence="6">
    <location>
        <begin position="89"/>
        <end position="102"/>
    </location>
</feature>
<dbReference type="GO" id="GO:0005813">
    <property type="term" value="C:centrosome"/>
    <property type="evidence" value="ECO:0007669"/>
    <property type="project" value="UniProtKB-SubCell"/>
</dbReference>
<comment type="subcellular location">
    <subcellularLocation>
        <location evidence="2">Cytoplasm</location>
        <location evidence="2">Cytoskeleton</location>
        <location evidence="2">Microtubule organizing center</location>
        <location evidence="2">Centrosome</location>
    </subcellularLocation>
    <subcellularLocation>
        <location evidence="1">Cytoplasm</location>
        <location evidence="1">Cytoskeleton</location>
        <location evidence="1">Spindle</location>
    </subcellularLocation>
</comment>
<keyword evidence="5" id="KW-0206">Cytoskeleton</keyword>
<dbReference type="PANTHER" id="PTHR28578">
    <property type="entry name" value="MITOTIC-SPINDLE ORGANIZING PROTEIN 2A-RELATED"/>
    <property type="match status" value="1"/>
</dbReference>
<organism evidence="7">
    <name type="scientific">Hypsiglena sp. JMG-2014</name>
    <dbReference type="NCBI Taxonomy" id="1550645"/>
    <lineage>
        <taxon>Eukaryota</taxon>
        <taxon>Metazoa</taxon>
        <taxon>Chordata</taxon>
        <taxon>Craniata</taxon>
        <taxon>Vertebrata</taxon>
        <taxon>Euteleostomi</taxon>
        <taxon>Lepidosauria</taxon>
        <taxon>Squamata</taxon>
        <taxon>Bifurcata</taxon>
        <taxon>Unidentata</taxon>
        <taxon>Episquamata</taxon>
        <taxon>Toxicofera</taxon>
        <taxon>Serpentes</taxon>
        <taxon>Colubroidea</taxon>
        <taxon>Dipsadidae</taxon>
        <taxon>Hypsiglena</taxon>
    </lineage>
</organism>
<name>A0A098LYR6_9SAUR</name>
<dbReference type="GO" id="GO:0005819">
    <property type="term" value="C:spindle"/>
    <property type="evidence" value="ECO:0007669"/>
    <property type="project" value="UniProtKB-SubCell"/>
</dbReference>
<evidence type="ECO:0000256" key="2">
    <source>
        <dbReference type="ARBA" id="ARBA00004300"/>
    </source>
</evidence>
<comment type="similarity">
    <text evidence="3">Belongs to the MOZART2 family.</text>
</comment>
<protein>
    <submittedName>
        <fullName evidence="7">Mitotic-spindle organizing protein 2A-like</fullName>
    </submittedName>
</protein>
<dbReference type="InterPro" id="IPR024332">
    <property type="entry name" value="MOZART2"/>
</dbReference>
<evidence type="ECO:0000313" key="7">
    <source>
        <dbReference type="EMBL" id="JAC95104.1"/>
    </source>
</evidence>
<evidence type="ECO:0000256" key="6">
    <source>
        <dbReference type="SAM" id="MobiDB-lite"/>
    </source>
</evidence>
<dbReference type="EMBL" id="GBSI01001392">
    <property type="protein sequence ID" value="JAC95104.1"/>
    <property type="molecule type" value="Transcribed_RNA"/>
</dbReference>
<keyword evidence="4" id="KW-0963">Cytoplasm</keyword>
<evidence type="ECO:0000256" key="5">
    <source>
        <dbReference type="ARBA" id="ARBA00023212"/>
    </source>
</evidence>
<feature type="region of interest" description="Disordered" evidence="6">
    <location>
        <begin position="77"/>
        <end position="132"/>
    </location>
</feature>
<reference evidence="7" key="1">
    <citation type="submission" date="2014-09" db="EMBL/GenBank/DDBJ databases">
        <title>RNA-seq and high-definition mass spectrometry reveal the complex and divergent venoms of two rear-fanged colubrid snakes.</title>
        <authorList>
            <person name="McGivern J.J."/>
            <person name="Wray K.P."/>
            <person name="Margres M.J."/>
            <person name="Couch M.E."/>
            <person name="Mackessy S.P."/>
            <person name="Rokyta D.R."/>
        </authorList>
    </citation>
    <scope>NUCLEOTIDE SEQUENCE</scope>
    <source>
        <tissue evidence="7">Venom gland</tissue>
    </source>
</reference>
<evidence type="ECO:0000256" key="4">
    <source>
        <dbReference type="ARBA" id="ARBA00022490"/>
    </source>
</evidence>
<sequence>MDTAGLLKGATVVGSRARRKLLTAEEAELFELAQAAGSGIDPEVFKILLDLLRMNVAPLAVFQMLRSMCAGQRLISTEAPPDVARGRTRTISTAAGNQPVSDHSNREGSAQRVPRQPSASRLPKTGCPVKNT</sequence>
<dbReference type="PANTHER" id="PTHR28578:SF2">
    <property type="entry name" value="MITOTIC-SPINDLE ORGANIZING PROTEIN 2"/>
    <property type="match status" value="1"/>
</dbReference>
<evidence type="ECO:0000256" key="3">
    <source>
        <dbReference type="ARBA" id="ARBA00007286"/>
    </source>
</evidence>
<evidence type="ECO:0000256" key="1">
    <source>
        <dbReference type="ARBA" id="ARBA00004186"/>
    </source>
</evidence>